<evidence type="ECO:0000259" key="1">
    <source>
        <dbReference type="Pfam" id="PF12867"/>
    </source>
</evidence>
<proteinExistence type="predicted"/>
<gene>
    <name evidence="2" type="ORF">J2X07_000621</name>
</gene>
<name>A0ABU1TWT9_9BACL</name>
<keyword evidence="3" id="KW-1185">Reference proteome</keyword>
<dbReference type="InterPro" id="IPR034660">
    <property type="entry name" value="DinB/YfiT-like"/>
</dbReference>
<evidence type="ECO:0000313" key="2">
    <source>
        <dbReference type="EMBL" id="MDR7071646.1"/>
    </source>
</evidence>
<evidence type="ECO:0000313" key="3">
    <source>
        <dbReference type="Proteomes" id="UP001258181"/>
    </source>
</evidence>
<protein>
    <submittedName>
        <fullName evidence="2">Damage-inducible protein DinB</fullName>
    </submittedName>
</protein>
<dbReference type="Gene3D" id="1.20.120.450">
    <property type="entry name" value="dinb family like domain"/>
    <property type="match status" value="1"/>
</dbReference>
<feature type="domain" description="DinB-like" evidence="1">
    <location>
        <begin position="28"/>
        <end position="141"/>
    </location>
</feature>
<sequence length="156" mass="18337">MNRMDLLLKVFDSTFDKESWYAPFKDSIDGLTAEQARWKPAGEAAKSIWENLNHLIYYKERLVANLEGREWTNHLSGDENFYLTEQSNDDQEWMKVVERAVNVNQKLREILSNMTVNELDHQSLDGKLLDIFVHDAYHTGQIMQTRKMQGSWPSNR</sequence>
<dbReference type="Pfam" id="PF12867">
    <property type="entry name" value="DinB_2"/>
    <property type="match status" value="1"/>
</dbReference>
<dbReference type="RefSeq" id="WP_310256305.1">
    <property type="nucleotide sequence ID" value="NZ_JAVDWA010000001.1"/>
</dbReference>
<accession>A0ABU1TWT9</accession>
<organism evidence="2 3">
    <name type="scientific">Fictibacillus barbaricus</name>
    <dbReference type="NCBI Taxonomy" id="182136"/>
    <lineage>
        <taxon>Bacteria</taxon>
        <taxon>Bacillati</taxon>
        <taxon>Bacillota</taxon>
        <taxon>Bacilli</taxon>
        <taxon>Bacillales</taxon>
        <taxon>Fictibacillaceae</taxon>
        <taxon>Fictibacillus</taxon>
    </lineage>
</organism>
<dbReference type="EMBL" id="JAVDWA010000001">
    <property type="protein sequence ID" value="MDR7071646.1"/>
    <property type="molecule type" value="Genomic_DNA"/>
</dbReference>
<dbReference type="SUPFAM" id="SSF109854">
    <property type="entry name" value="DinB/YfiT-like putative metalloenzymes"/>
    <property type="match status" value="1"/>
</dbReference>
<comment type="caution">
    <text evidence="2">The sequence shown here is derived from an EMBL/GenBank/DDBJ whole genome shotgun (WGS) entry which is preliminary data.</text>
</comment>
<dbReference type="Proteomes" id="UP001258181">
    <property type="component" value="Unassembled WGS sequence"/>
</dbReference>
<dbReference type="InterPro" id="IPR024775">
    <property type="entry name" value="DinB-like"/>
</dbReference>
<reference evidence="2 3" key="1">
    <citation type="submission" date="2023-07" db="EMBL/GenBank/DDBJ databases">
        <title>Sorghum-associated microbial communities from plants grown in Nebraska, USA.</title>
        <authorList>
            <person name="Schachtman D."/>
        </authorList>
    </citation>
    <scope>NUCLEOTIDE SEQUENCE [LARGE SCALE GENOMIC DNA]</scope>
    <source>
        <strain evidence="2 3">BE211</strain>
    </source>
</reference>